<sequence length="507" mass="54847">MSMSEHIRHLNEKRSFLTNGGGAERNEKQHKKGKLTARERIAYLLDKDSFSELQPFAKSRMPGCQNAPGDGVITGYGTIDGRPVYLFAHDFTVLGGTLGETHAEKIAAVMDLAAKNKTPIIGLNDSGGARIQEGVVSLNGYGHIFRRNVLYSGVIPQISVILGPCAGGAVYSPALTDFVIMAENTSHMFITGPKVIEQVTGEQIDAESLGGAGIHNVISGNAHYSARTEKEALSAVKTLLSYLPHGRQTASPVKKEDARPLLNTLVPADSSKPYDMLQVIKELADDGTFFDIQPYFAKNIAVGFLKIGRRTVGVIANQPKHLAGSLTIDAADKASRFIRFCDAFHIPLLTIADVPGFLPGFQQEHAGIIRHGAKLLYAFAEATVPKVTLIIRKAYGGAYVAMNSKGLGADLVFAWPNAEIAVMGAEGAASILYSRDIQASGDPEKTKREKKAIYEKENAGPYKAAACGMVDDIIRPEDSRKKLIQAFDMLAHKEEERPKKKHGNIPL</sequence>
<dbReference type="EMBL" id="CP063687">
    <property type="protein sequence ID" value="QOY28409.1"/>
    <property type="molecule type" value="Genomic_DNA"/>
</dbReference>
<dbReference type="PANTHER" id="PTHR43842">
    <property type="entry name" value="PROPIONYL-COA CARBOXYLASE BETA CHAIN"/>
    <property type="match status" value="1"/>
</dbReference>
<evidence type="ECO:0000313" key="4">
    <source>
        <dbReference type="EMBL" id="QOY28409.1"/>
    </source>
</evidence>
<dbReference type="PROSITE" id="PS50989">
    <property type="entry name" value="COA_CT_CTER"/>
    <property type="match status" value="1"/>
</dbReference>
<evidence type="ECO:0000313" key="5">
    <source>
        <dbReference type="Proteomes" id="UP000587477"/>
    </source>
</evidence>
<dbReference type="InterPro" id="IPR051047">
    <property type="entry name" value="AccD/PCCB"/>
</dbReference>
<feature type="region of interest" description="Disordered" evidence="1">
    <location>
        <begin position="1"/>
        <end position="34"/>
    </location>
</feature>
<dbReference type="InterPro" id="IPR011762">
    <property type="entry name" value="COA_CT_N"/>
</dbReference>
<dbReference type="InterPro" id="IPR011763">
    <property type="entry name" value="COA_CT_C"/>
</dbReference>
<dbReference type="Gene3D" id="3.90.226.10">
    <property type="entry name" value="2-enoyl-CoA Hydratase, Chain A, domain 1"/>
    <property type="match status" value="2"/>
</dbReference>
<dbReference type="Proteomes" id="UP000587477">
    <property type="component" value="Chromosome"/>
</dbReference>
<protein>
    <submittedName>
        <fullName evidence="4">Propionyl-CoA carboxylase beta chain</fullName>
        <ecNumber evidence="4">6.4.1.3</ecNumber>
    </submittedName>
</protein>
<evidence type="ECO:0000259" key="3">
    <source>
        <dbReference type="PROSITE" id="PS50989"/>
    </source>
</evidence>
<evidence type="ECO:0000256" key="1">
    <source>
        <dbReference type="SAM" id="MobiDB-lite"/>
    </source>
</evidence>
<gene>
    <name evidence="4" type="primary">pccB</name>
    <name evidence="4" type="ORF">BACVE_003450</name>
</gene>
<dbReference type="Pfam" id="PF01039">
    <property type="entry name" value="Carboxyl_trans"/>
    <property type="match status" value="1"/>
</dbReference>
<dbReference type="GO" id="GO:0006633">
    <property type="term" value="P:fatty acid biosynthetic process"/>
    <property type="evidence" value="ECO:0007669"/>
    <property type="project" value="InterPro"/>
</dbReference>
<feature type="domain" description="CoA carboxyltransferase C-terminal" evidence="3">
    <location>
        <begin position="250"/>
        <end position="501"/>
    </location>
</feature>
<reference evidence="5" key="1">
    <citation type="submission" date="2020-10" db="EMBL/GenBank/DDBJ databases">
        <title>Complete genome sequence of Bacillus velezensis NST6.</title>
        <authorList>
            <person name="Choi J."/>
        </authorList>
    </citation>
    <scope>NUCLEOTIDE SEQUENCE [LARGE SCALE GENOMIC DNA]</scope>
    <source>
        <strain evidence="5">NST6</strain>
    </source>
</reference>
<name>A0A7W4LR55_BACVE</name>
<dbReference type="EC" id="6.4.1.3" evidence="4"/>
<dbReference type="InterPro" id="IPR029045">
    <property type="entry name" value="ClpP/crotonase-like_dom_sf"/>
</dbReference>
<dbReference type="InterPro" id="IPR034733">
    <property type="entry name" value="AcCoA_carboxyl_beta"/>
</dbReference>
<evidence type="ECO:0000259" key="2">
    <source>
        <dbReference type="PROSITE" id="PS50980"/>
    </source>
</evidence>
<dbReference type="InterPro" id="IPR000438">
    <property type="entry name" value="Acetyl_CoA_COase_Trfase_b_su"/>
</dbReference>
<dbReference type="PANTHER" id="PTHR43842:SF2">
    <property type="entry name" value="PROPIONYL-COA CARBOXYLASE BETA CHAIN, MITOCHONDRIAL"/>
    <property type="match status" value="1"/>
</dbReference>
<proteinExistence type="predicted"/>
<organism evidence="4 5">
    <name type="scientific">Bacillus velezensis</name>
    <dbReference type="NCBI Taxonomy" id="492670"/>
    <lineage>
        <taxon>Bacteria</taxon>
        <taxon>Bacillati</taxon>
        <taxon>Bacillota</taxon>
        <taxon>Bacilli</taxon>
        <taxon>Bacillales</taxon>
        <taxon>Bacillaceae</taxon>
        <taxon>Bacillus</taxon>
        <taxon>Bacillus amyloliquefaciens group</taxon>
    </lineage>
</organism>
<dbReference type="PROSITE" id="PS50980">
    <property type="entry name" value="COA_CT_NTER"/>
    <property type="match status" value="1"/>
</dbReference>
<feature type="compositionally biased region" description="Basic and acidic residues" evidence="1">
    <location>
        <begin position="1"/>
        <end position="15"/>
    </location>
</feature>
<accession>A0A7W4LR55</accession>
<dbReference type="AlphaFoldDB" id="A0A7W4LR55"/>
<keyword evidence="4" id="KW-0436">Ligase</keyword>
<dbReference type="GO" id="GO:0003989">
    <property type="term" value="F:acetyl-CoA carboxylase activity"/>
    <property type="evidence" value="ECO:0007669"/>
    <property type="project" value="InterPro"/>
</dbReference>
<feature type="domain" description="CoA carboxyltransferase N-terminal" evidence="2">
    <location>
        <begin position="1"/>
        <end position="255"/>
    </location>
</feature>
<dbReference type="GO" id="GO:0004658">
    <property type="term" value="F:propionyl-CoA carboxylase activity"/>
    <property type="evidence" value="ECO:0007669"/>
    <property type="project" value="UniProtKB-EC"/>
</dbReference>
<dbReference type="GO" id="GO:0009317">
    <property type="term" value="C:acetyl-CoA carboxylase complex"/>
    <property type="evidence" value="ECO:0007669"/>
    <property type="project" value="InterPro"/>
</dbReference>
<dbReference type="PRINTS" id="PR01070">
    <property type="entry name" value="ACCCTRFRASEB"/>
</dbReference>
<dbReference type="SUPFAM" id="SSF52096">
    <property type="entry name" value="ClpP/crotonase"/>
    <property type="match status" value="2"/>
</dbReference>